<reference evidence="1 2" key="1">
    <citation type="journal article" date="2019" name="Sci. Rep.">
        <title>Orb-weaving spider Araneus ventricosus genome elucidates the spidroin gene catalogue.</title>
        <authorList>
            <person name="Kono N."/>
            <person name="Nakamura H."/>
            <person name="Ohtoshi R."/>
            <person name="Moran D.A.P."/>
            <person name="Shinohara A."/>
            <person name="Yoshida Y."/>
            <person name="Fujiwara M."/>
            <person name="Mori M."/>
            <person name="Tomita M."/>
            <person name="Arakawa K."/>
        </authorList>
    </citation>
    <scope>NUCLEOTIDE SEQUENCE [LARGE SCALE GENOMIC DNA]</scope>
</reference>
<evidence type="ECO:0000313" key="1">
    <source>
        <dbReference type="EMBL" id="GBN26213.1"/>
    </source>
</evidence>
<proteinExistence type="predicted"/>
<dbReference type="EMBL" id="BGPR01007356">
    <property type="protein sequence ID" value="GBN26213.1"/>
    <property type="molecule type" value="Genomic_DNA"/>
</dbReference>
<dbReference type="AlphaFoldDB" id="A0A4Y2MHT3"/>
<evidence type="ECO:0008006" key="3">
    <source>
        <dbReference type="Google" id="ProtNLM"/>
    </source>
</evidence>
<name>A0A4Y2MHT3_ARAVE</name>
<accession>A0A4Y2MHT3</accession>
<protein>
    <recommendedName>
        <fullName evidence="3">Bulb-type lectin domain-containing protein</fullName>
    </recommendedName>
</protein>
<sequence length="155" mass="16708">MADVPVPPNATAAGVPSDSVRNMTPCIVMEDDWSGRLQCHFLLSPGRRLCLRPPGAAVLWSAADMKGTGLSLLAGSENITLDSHNGICYWGTPSLYSIPMSNDCTPNSHRRLRISSPTHPLLSFFLYHSKTAGVASPKLSCILLKNFSFSIPPRG</sequence>
<keyword evidence="2" id="KW-1185">Reference proteome</keyword>
<organism evidence="1 2">
    <name type="scientific">Araneus ventricosus</name>
    <name type="common">Orbweaver spider</name>
    <name type="synonym">Epeira ventricosa</name>
    <dbReference type="NCBI Taxonomy" id="182803"/>
    <lineage>
        <taxon>Eukaryota</taxon>
        <taxon>Metazoa</taxon>
        <taxon>Ecdysozoa</taxon>
        <taxon>Arthropoda</taxon>
        <taxon>Chelicerata</taxon>
        <taxon>Arachnida</taxon>
        <taxon>Araneae</taxon>
        <taxon>Araneomorphae</taxon>
        <taxon>Entelegynae</taxon>
        <taxon>Araneoidea</taxon>
        <taxon>Araneidae</taxon>
        <taxon>Araneus</taxon>
    </lineage>
</organism>
<evidence type="ECO:0000313" key="2">
    <source>
        <dbReference type="Proteomes" id="UP000499080"/>
    </source>
</evidence>
<gene>
    <name evidence="1" type="ORF">AVEN_76598_1</name>
</gene>
<comment type="caution">
    <text evidence="1">The sequence shown here is derived from an EMBL/GenBank/DDBJ whole genome shotgun (WGS) entry which is preliminary data.</text>
</comment>
<dbReference type="Proteomes" id="UP000499080">
    <property type="component" value="Unassembled WGS sequence"/>
</dbReference>